<dbReference type="InterPro" id="IPR006667">
    <property type="entry name" value="SLC41_membr_dom"/>
</dbReference>
<evidence type="ECO:0000259" key="9">
    <source>
        <dbReference type="SMART" id="SM00924"/>
    </source>
</evidence>
<dbReference type="Pfam" id="PF03448">
    <property type="entry name" value="MgtE_N"/>
    <property type="match status" value="1"/>
</dbReference>
<evidence type="ECO:0000256" key="6">
    <source>
        <dbReference type="ARBA" id="ARBA00022989"/>
    </source>
</evidence>
<evidence type="ECO:0000256" key="8">
    <source>
        <dbReference type="RuleBase" id="RU362011"/>
    </source>
</evidence>
<dbReference type="Gene3D" id="1.25.60.10">
    <property type="entry name" value="MgtE N-terminal domain-like"/>
    <property type="match status" value="1"/>
</dbReference>
<evidence type="ECO:0000256" key="7">
    <source>
        <dbReference type="ARBA" id="ARBA00023136"/>
    </source>
</evidence>
<protein>
    <recommendedName>
        <fullName evidence="8">Magnesium transporter MgtE</fullName>
    </recommendedName>
</protein>
<comment type="function">
    <text evidence="8">Acts as a magnesium transporter.</text>
</comment>
<dbReference type="InterPro" id="IPR000644">
    <property type="entry name" value="CBS_dom"/>
</dbReference>
<keyword evidence="3 8" id="KW-0813">Transport</keyword>
<evidence type="ECO:0000256" key="5">
    <source>
        <dbReference type="ARBA" id="ARBA00022842"/>
    </source>
</evidence>
<dbReference type="NCBIfam" id="TIGR00400">
    <property type="entry name" value="mgtE"/>
    <property type="match status" value="1"/>
</dbReference>
<name>A0A841EN34_9BACT</name>
<feature type="transmembrane region" description="Helical" evidence="8">
    <location>
        <begin position="355"/>
        <end position="375"/>
    </location>
</feature>
<dbReference type="SUPFAM" id="SSF161093">
    <property type="entry name" value="MgtE membrane domain-like"/>
    <property type="match status" value="1"/>
</dbReference>
<sequence>MKDIRARILKGDFSTLLSLGINKNFVHPNDVAIFIGSLPLDIATESFISLPKNSQAKVFAYLNFDWQVQIIKGISKEKASAILNNLPSDDRFEFFSNLIGLEQSYFTEYLSEKNRAEIHDFFGYPENSVARLINTDFSTISRQMTVGEAIEHLRNHPNDTEAANVIYVIDEIGRLVDDIPIRKLVLNESFKTIESLLDGFCISLTIDDAKEIAIDKFKEYDRDVLPVVTAHNILIGVLTADDVLDFAEQRDTEDIQKFGGLESLDFPYVKTPIFTLIKKRAGWLIVLFLSEMLTASAMGYFDDEISKAVVLALFIPLIISSGGNSGSQAATLIIRAMALKEITFTDWWFVMKREFSSGIILGIILGTIGFIRILLWQQFHWFNYTEHYLLVATTIFFSLIGIVMWGTLSGSMIPIVLKKLGFDPATSSAPFVATLVDVTGLVIYFSIAAFLLKGTLL</sequence>
<comment type="subcellular location">
    <subcellularLocation>
        <location evidence="8">Cell membrane</location>
        <topology evidence="8">Multi-pass membrane protein</topology>
    </subcellularLocation>
    <subcellularLocation>
        <location evidence="1">Membrane</location>
        <topology evidence="1">Multi-pass membrane protein</topology>
    </subcellularLocation>
</comment>
<keyword evidence="4 8" id="KW-0812">Transmembrane</keyword>
<evidence type="ECO:0000313" key="10">
    <source>
        <dbReference type="EMBL" id="MBB6002138.1"/>
    </source>
</evidence>
<dbReference type="RefSeq" id="WP_184130585.1">
    <property type="nucleotide sequence ID" value="NZ_JACHKT010000004.1"/>
</dbReference>
<evidence type="ECO:0000256" key="2">
    <source>
        <dbReference type="ARBA" id="ARBA00009749"/>
    </source>
</evidence>
<dbReference type="InterPro" id="IPR006669">
    <property type="entry name" value="MgtE_transporter"/>
</dbReference>
<dbReference type="Pfam" id="PF01769">
    <property type="entry name" value="MgtE"/>
    <property type="match status" value="1"/>
</dbReference>
<dbReference type="GO" id="GO:0046872">
    <property type="term" value="F:metal ion binding"/>
    <property type="evidence" value="ECO:0007669"/>
    <property type="project" value="UniProtKB-KW"/>
</dbReference>
<dbReference type="EMBL" id="JACHKT010000004">
    <property type="protein sequence ID" value="MBB6002138.1"/>
    <property type="molecule type" value="Genomic_DNA"/>
</dbReference>
<dbReference type="SUPFAM" id="SSF158791">
    <property type="entry name" value="MgtE N-terminal domain-like"/>
    <property type="match status" value="1"/>
</dbReference>
<organism evidence="10 11">
    <name type="scientific">Arcicella rosea</name>
    <dbReference type="NCBI Taxonomy" id="502909"/>
    <lineage>
        <taxon>Bacteria</taxon>
        <taxon>Pseudomonadati</taxon>
        <taxon>Bacteroidota</taxon>
        <taxon>Cytophagia</taxon>
        <taxon>Cytophagales</taxon>
        <taxon>Flectobacillaceae</taxon>
        <taxon>Arcicella</taxon>
    </lineage>
</organism>
<comment type="similarity">
    <text evidence="2 8">Belongs to the SLC41A transporter family.</text>
</comment>
<comment type="subunit">
    <text evidence="8">Homodimer.</text>
</comment>
<feature type="transmembrane region" description="Helical" evidence="8">
    <location>
        <begin position="313"/>
        <end position="334"/>
    </location>
</feature>
<dbReference type="CDD" id="cd04606">
    <property type="entry name" value="CBS_pair_Mg_transporter"/>
    <property type="match status" value="1"/>
</dbReference>
<keyword evidence="5 8" id="KW-0460">Magnesium</keyword>
<dbReference type="SUPFAM" id="SSF54631">
    <property type="entry name" value="CBS-domain pair"/>
    <property type="match status" value="1"/>
</dbReference>
<dbReference type="AlphaFoldDB" id="A0A841EN34"/>
<dbReference type="Gene3D" id="3.10.580.10">
    <property type="entry name" value="CBS-domain"/>
    <property type="match status" value="1"/>
</dbReference>
<proteinExistence type="inferred from homology"/>
<dbReference type="InterPro" id="IPR006668">
    <property type="entry name" value="Mg_transptr_MgtE_intracell_dom"/>
</dbReference>
<evidence type="ECO:0000256" key="1">
    <source>
        <dbReference type="ARBA" id="ARBA00004141"/>
    </source>
</evidence>
<dbReference type="SMART" id="SM00924">
    <property type="entry name" value="MgtE_N"/>
    <property type="match status" value="1"/>
</dbReference>
<dbReference type="Proteomes" id="UP000524404">
    <property type="component" value="Unassembled WGS sequence"/>
</dbReference>
<dbReference type="InterPro" id="IPR046342">
    <property type="entry name" value="CBS_dom_sf"/>
</dbReference>
<keyword evidence="8" id="KW-1003">Cell membrane</keyword>
<feature type="transmembrane region" description="Helical" evidence="8">
    <location>
        <begin position="429"/>
        <end position="452"/>
    </location>
</feature>
<keyword evidence="8" id="KW-0479">Metal-binding</keyword>
<feature type="transmembrane region" description="Helical" evidence="8">
    <location>
        <begin position="281"/>
        <end position="301"/>
    </location>
</feature>
<evidence type="ECO:0000313" key="11">
    <source>
        <dbReference type="Proteomes" id="UP000524404"/>
    </source>
</evidence>
<dbReference type="GO" id="GO:0005886">
    <property type="term" value="C:plasma membrane"/>
    <property type="evidence" value="ECO:0007669"/>
    <property type="project" value="UniProtKB-SubCell"/>
</dbReference>
<dbReference type="Pfam" id="PF00571">
    <property type="entry name" value="CBS"/>
    <property type="match status" value="1"/>
</dbReference>
<keyword evidence="11" id="KW-1185">Reference proteome</keyword>
<comment type="caution">
    <text evidence="10">The sequence shown here is derived from an EMBL/GenBank/DDBJ whole genome shotgun (WGS) entry which is preliminary data.</text>
</comment>
<feature type="transmembrane region" description="Helical" evidence="8">
    <location>
        <begin position="387"/>
        <end position="408"/>
    </location>
</feature>
<dbReference type="PANTHER" id="PTHR43773">
    <property type="entry name" value="MAGNESIUM TRANSPORTER MGTE"/>
    <property type="match status" value="1"/>
</dbReference>
<accession>A0A841EN34</accession>
<dbReference type="InterPro" id="IPR036739">
    <property type="entry name" value="SLC41_membr_dom_sf"/>
</dbReference>
<keyword evidence="7 8" id="KW-0472">Membrane</keyword>
<dbReference type="InterPro" id="IPR038076">
    <property type="entry name" value="MgtE_N_sf"/>
</dbReference>
<dbReference type="GO" id="GO:0015095">
    <property type="term" value="F:magnesium ion transmembrane transporter activity"/>
    <property type="evidence" value="ECO:0007669"/>
    <property type="project" value="UniProtKB-UniRule"/>
</dbReference>
<evidence type="ECO:0000256" key="4">
    <source>
        <dbReference type="ARBA" id="ARBA00022692"/>
    </source>
</evidence>
<dbReference type="PANTHER" id="PTHR43773:SF1">
    <property type="entry name" value="MAGNESIUM TRANSPORTER MGTE"/>
    <property type="match status" value="1"/>
</dbReference>
<gene>
    <name evidence="10" type="ORF">HNP25_000788</name>
</gene>
<reference evidence="10 11" key="1">
    <citation type="submission" date="2020-08" db="EMBL/GenBank/DDBJ databases">
        <title>Functional genomics of gut bacteria from endangered species of beetles.</title>
        <authorList>
            <person name="Carlos-Shanley C."/>
        </authorList>
    </citation>
    <scope>NUCLEOTIDE SEQUENCE [LARGE SCALE GENOMIC DNA]</scope>
    <source>
        <strain evidence="10 11">S00070</strain>
    </source>
</reference>
<evidence type="ECO:0000256" key="3">
    <source>
        <dbReference type="ARBA" id="ARBA00022448"/>
    </source>
</evidence>
<dbReference type="Gene3D" id="1.10.357.20">
    <property type="entry name" value="SLC41 divalent cation transporters, integral membrane domain"/>
    <property type="match status" value="1"/>
</dbReference>
<keyword evidence="6 8" id="KW-1133">Transmembrane helix</keyword>
<feature type="domain" description="Magnesium transporter MgtE intracellular" evidence="9">
    <location>
        <begin position="26"/>
        <end position="129"/>
    </location>
</feature>